<proteinExistence type="predicted"/>
<protein>
    <recommendedName>
        <fullName evidence="3">Magnesium citrate secondary transporter</fullName>
    </recommendedName>
</protein>
<organism evidence="1 2">
    <name type="scientific">Phaeodactylibacter luteus</name>
    <dbReference type="NCBI Taxonomy" id="1564516"/>
    <lineage>
        <taxon>Bacteria</taxon>
        <taxon>Pseudomonadati</taxon>
        <taxon>Bacteroidota</taxon>
        <taxon>Saprospiria</taxon>
        <taxon>Saprospirales</taxon>
        <taxon>Haliscomenobacteraceae</taxon>
        <taxon>Phaeodactylibacter</taxon>
    </lineage>
</organism>
<name>A0A5C6RLD8_9BACT</name>
<sequence length="119" mass="13546">MMRPGQAYWLLCLAVLLLHQLLQKGLGWRCTLADSYLDPLLCMPLLLGLLDWELKWRYGRGPLSSQEVIGAVLFFSFLFEVLFPRWSAQFTADVWDVLAYGLGGLGYLIAQRLLPIEKG</sequence>
<dbReference type="AlphaFoldDB" id="A0A5C6RLD8"/>
<comment type="caution">
    <text evidence="1">The sequence shown here is derived from an EMBL/GenBank/DDBJ whole genome shotgun (WGS) entry which is preliminary data.</text>
</comment>
<keyword evidence="2" id="KW-1185">Reference proteome</keyword>
<dbReference type="RefSeq" id="WP_147167466.1">
    <property type="nucleotide sequence ID" value="NZ_VOOR01000018.1"/>
</dbReference>
<dbReference type="EMBL" id="VOOR01000018">
    <property type="protein sequence ID" value="TXB63211.1"/>
    <property type="molecule type" value="Genomic_DNA"/>
</dbReference>
<evidence type="ECO:0000313" key="1">
    <source>
        <dbReference type="EMBL" id="TXB63211.1"/>
    </source>
</evidence>
<gene>
    <name evidence="1" type="ORF">FRY97_10405</name>
</gene>
<dbReference type="Proteomes" id="UP000321580">
    <property type="component" value="Unassembled WGS sequence"/>
</dbReference>
<accession>A0A5C6RLD8</accession>
<evidence type="ECO:0000313" key="2">
    <source>
        <dbReference type="Proteomes" id="UP000321580"/>
    </source>
</evidence>
<reference evidence="1 2" key="1">
    <citation type="submission" date="2019-08" db="EMBL/GenBank/DDBJ databases">
        <title>Genome of Phaeodactylibacter luteus.</title>
        <authorList>
            <person name="Bowman J.P."/>
        </authorList>
    </citation>
    <scope>NUCLEOTIDE SEQUENCE [LARGE SCALE GENOMIC DNA]</scope>
    <source>
        <strain evidence="1 2">KCTC 42180</strain>
    </source>
</reference>
<evidence type="ECO:0008006" key="3">
    <source>
        <dbReference type="Google" id="ProtNLM"/>
    </source>
</evidence>